<comment type="caution">
    <text evidence="2">The sequence shown here is derived from an EMBL/GenBank/DDBJ whole genome shotgun (WGS) entry which is preliminary data.</text>
</comment>
<reference evidence="2 3" key="1">
    <citation type="journal article" date="2023" name="Commun. Biol.">
        <title>Genome analysis of Parmales, the sister group of diatoms, reveals the evolutionary specialization of diatoms from phago-mixotrophs to photoautotrophs.</title>
        <authorList>
            <person name="Ban H."/>
            <person name="Sato S."/>
            <person name="Yoshikawa S."/>
            <person name="Yamada K."/>
            <person name="Nakamura Y."/>
            <person name="Ichinomiya M."/>
            <person name="Sato N."/>
            <person name="Blanc-Mathieu R."/>
            <person name="Endo H."/>
            <person name="Kuwata A."/>
            <person name="Ogata H."/>
        </authorList>
    </citation>
    <scope>NUCLEOTIDE SEQUENCE [LARGE SCALE GENOMIC DNA]</scope>
</reference>
<evidence type="ECO:0000256" key="1">
    <source>
        <dbReference type="SAM" id="SignalP"/>
    </source>
</evidence>
<evidence type="ECO:0000313" key="2">
    <source>
        <dbReference type="EMBL" id="GMI20448.1"/>
    </source>
</evidence>
<dbReference type="InterPro" id="IPR011050">
    <property type="entry name" value="Pectin_lyase_fold/virulence"/>
</dbReference>
<dbReference type="SUPFAM" id="SSF51126">
    <property type="entry name" value="Pectin lyase-like"/>
    <property type="match status" value="1"/>
</dbReference>
<dbReference type="Proteomes" id="UP001165060">
    <property type="component" value="Unassembled WGS sequence"/>
</dbReference>
<evidence type="ECO:0000313" key="3">
    <source>
        <dbReference type="Proteomes" id="UP001165060"/>
    </source>
</evidence>
<keyword evidence="3" id="KW-1185">Reference proteome</keyword>
<name>A0ABQ6M6G6_9STRA</name>
<feature type="signal peptide" evidence="1">
    <location>
        <begin position="1"/>
        <end position="22"/>
    </location>
</feature>
<organism evidence="2 3">
    <name type="scientific">Tetraparma gracilis</name>
    <dbReference type="NCBI Taxonomy" id="2962635"/>
    <lineage>
        <taxon>Eukaryota</taxon>
        <taxon>Sar</taxon>
        <taxon>Stramenopiles</taxon>
        <taxon>Ochrophyta</taxon>
        <taxon>Bolidophyceae</taxon>
        <taxon>Parmales</taxon>
        <taxon>Triparmaceae</taxon>
        <taxon>Tetraparma</taxon>
    </lineage>
</organism>
<accession>A0ABQ6M6G6</accession>
<gene>
    <name evidence="2" type="ORF">TeGR_g14233</name>
</gene>
<feature type="chain" id="PRO_5045277551" evidence="1">
    <location>
        <begin position="23"/>
        <end position="269"/>
    </location>
</feature>
<proteinExistence type="predicted"/>
<keyword evidence="1" id="KW-0732">Signal</keyword>
<sequence length="269" mass="27663">MQALNLLLQLIVSLSVVREAFAATTNLDNQSDLYNRVSWAGNSRSSLASGDIVNLASGTYTAGETHAGDTVYWISNNFEHTIKCENDYLSCILDGSGSHRIMMASEITAGTLNLRSLVFRQGSADMGAGLQAKSGAQVSLTMCKFEQCSASADGGGLWVGDSGTAVTTYGVSYASNSAVSGADIHQTDGSTLTISSLCEVGGTAATQGSALVVGGGASGDFSYACPCTTANDANANCAAITDASIVTAVGLWFSDQAAAIAMYGHIRDW</sequence>
<protein>
    <submittedName>
        <fullName evidence="2">Uncharacterized protein</fullName>
    </submittedName>
</protein>
<dbReference type="EMBL" id="BRYB01002492">
    <property type="protein sequence ID" value="GMI20448.1"/>
    <property type="molecule type" value="Genomic_DNA"/>
</dbReference>